<proteinExistence type="predicted"/>
<accession>A0A8X6I0C0</accession>
<sequence>MVTYTPCSQCIRMIASRSDYTALVERHQKHLKIPQDESEWTHLLNVWLRRNTMNQDVKDKTFTVVGSRWI</sequence>
<dbReference type="EMBL" id="BMAO01039701">
    <property type="protein sequence ID" value="GFR33089.1"/>
    <property type="molecule type" value="Genomic_DNA"/>
</dbReference>
<reference evidence="1" key="1">
    <citation type="submission" date="2020-07" db="EMBL/GenBank/DDBJ databases">
        <title>Multicomponent nature underlies the extraordinary mechanical properties of spider dragline silk.</title>
        <authorList>
            <person name="Kono N."/>
            <person name="Nakamura H."/>
            <person name="Mori M."/>
            <person name="Yoshida Y."/>
            <person name="Ohtoshi R."/>
            <person name="Malay A.D."/>
            <person name="Moran D.A.P."/>
            <person name="Tomita M."/>
            <person name="Numata K."/>
            <person name="Arakawa K."/>
        </authorList>
    </citation>
    <scope>NUCLEOTIDE SEQUENCE</scope>
</reference>
<gene>
    <name evidence="1" type="ORF">TNCT_197801</name>
</gene>
<organism evidence="1 2">
    <name type="scientific">Trichonephila clavata</name>
    <name type="common">Joro spider</name>
    <name type="synonym">Nephila clavata</name>
    <dbReference type="NCBI Taxonomy" id="2740835"/>
    <lineage>
        <taxon>Eukaryota</taxon>
        <taxon>Metazoa</taxon>
        <taxon>Ecdysozoa</taxon>
        <taxon>Arthropoda</taxon>
        <taxon>Chelicerata</taxon>
        <taxon>Arachnida</taxon>
        <taxon>Araneae</taxon>
        <taxon>Araneomorphae</taxon>
        <taxon>Entelegynae</taxon>
        <taxon>Araneoidea</taxon>
        <taxon>Nephilidae</taxon>
        <taxon>Trichonephila</taxon>
    </lineage>
</organism>
<dbReference type="AlphaFoldDB" id="A0A8X6I0C0"/>
<evidence type="ECO:0000313" key="1">
    <source>
        <dbReference type="EMBL" id="GFR33089.1"/>
    </source>
</evidence>
<keyword evidence="2" id="KW-1185">Reference proteome</keyword>
<protein>
    <submittedName>
        <fullName evidence="1">Uncharacterized protein</fullName>
    </submittedName>
</protein>
<evidence type="ECO:0000313" key="2">
    <source>
        <dbReference type="Proteomes" id="UP000887116"/>
    </source>
</evidence>
<comment type="caution">
    <text evidence="1">The sequence shown here is derived from an EMBL/GenBank/DDBJ whole genome shotgun (WGS) entry which is preliminary data.</text>
</comment>
<dbReference type="Proteomes" id="UP000887116">
    <property type="component" value="Unassembled WGS sequence"/>
</dbReference>
<name>A0A8X6I0C0_TRICU</name>